<accession>M6VVU1</accession>
<reference evidence="1 2" key="1">
    <citation type="submission" date="2013-01" db="EMBL/GenBank/DDBJ databases">
        <authorList>
            <person name="Harkins D.M."/>
            <person name="Durkin A.S."/>
            <person name="Brinkac L.M."/>
            <person name="Haft D.H."/>
            <person name="Selengut J.D."/>
            <person name="Sanka R."/>
            <person name="DePew J."/>
            <person name="Purushe J."/>
            <person name="Matthias M.A."/>
            <person name="Vinetz J.M."/>
            <person name="Sutton G.G."/>
            <person name="Nierman W.C."/>
            <person name="Fouts D.E."/>
        </authorList>
    </citation>
    <scope>NUCLEOTIDE SEQUENCE [LARGE SCALE GENOMIC DNA]</scope>
    <source>
        <strain evidence="1 2">CBC1416</strain>
    </source>
</reference>
<dbReference type="EMBL" id="AKWE02000129">
    <property type="protein sequence ID" value="EMO57134.1"/>
    <property type="molecule type" value="Genomic_DNA"/>
</dbReference>
<dbReference type="Gene3D" id="3.40.390.70">
    <property type="match status" value="1"/>
</dbReference>
<protein>
    <recommendedName>
        <fullName evidence="3">Lipoprotein</fullName>
    </recommendedName>
</protein>
<evidence type="ECO:0000313" key="1">
    <source>
        <dbReference type="EMBL" id="EMO57134.1"/>
    </source>
</evidence>
<comment type="caution">
    <text evidence="1">The sequence shown here is derived from an EMBL/GenBank/DDBJ whole genome shotgun (WGS) entry which is preliminary data.</text>
</comment>
<organism evidence="1 2">
    <name type="scientific">Leptospira santarosai str. CBC1416</name>
    <dbReference type="NCBI Taxonomy" id="1193059"/>
    <lineage>
        <taxon>Bacteria</taxon>
        <taxon>Pseudomonadati</taxon>
        <taxon>Spirochaetota</taxon>
        <taxon>Spirochaetia</taxon>
        <taxon>Leptospirales</taxon>
        <taxon>Leptospiraceae</taxon>
        <taxon>Leptospira</taxon>
    </lineage>
</organism>
<evidence type="ECO:0008006" key="3">
    <source>
        <dbReference type="Google" id="ProtNLM"/>
    </source>
</evidence>
<gene>
    <name evidence="1" type="ORF">LEP1GSC161_1399</name>
</gene>
<sequence length="266" mass="29915">MFPEAIYDSRMIKRIILCLITIPFIVCTQKQNEDHSDWILFGLLFLPCPGGEQRIVSDQIIKNTIIDYELPASGILLSYRTILQTELAKYPENYTTKACASRIVLTQNLRRSDIGYVAAFPDPLQGTLFLSVNGQAGNSDTNYLIRVIHHELHHNAEYAMYRNMRSADPAWENLNTPGFIYGSGGSEAYFNPNIPWSALTNPRPGFVNLYSTLSQEEDRAEIVSLLMGGTTYFTLFSGFCGQDEIVRNKARKVSEMLSNLSGTTGY</sequence>
<proteinExistence type="predicted"/>
<evidence type="ECO:0000313" key="2">
    <source>
        <dbReference type="Proteomes" id="UP000012149"/>
    </source>
</evidence>
<dbReference type="Proteomes" id="UP000012149">
    <property type="component" value="Unassembled WGS sequence"/>
</dbReference>
<name>M6VVU1_9LEPT</name>
<dbReference type="AlphaFoldDB" id="M6VVU1"/>